<protein>
    <submittedName>
        <fullName evidence="2">Putative acyltransferase</fullName>
    </submittedName>
</protein>
<gene>
    <name evidence="2" type="ORF">CUROG_01515</name>
</gene>
<keyword evidence="2" id="KW-0012">Acyltransferase</keyword>
<dbReference type="GO" id="GO:0008080">
    <property type="term" value="F:N-acetyltransferase activity"/>
    <property type="evidence" value="ECO:0007669"/>
    <property type="project" value="TreeGrafter"/>
</dbReference>
<dbReference type="Proteomes" id="UP000326711">
    <property type="component" value="Chromosome"/>
</dbReference>
<dbReference type="Pfam" id="PF13673">
    <property type="entry name" value="Acetyltransf_10"/>
    <property type="match status" value="1"/>
</dbReference>
<keyword evidence="2" id="KW-0808">Transferase</keyword>
<evidence type="ECO:0000313" key="2">
    <source>
        <dbReference type="EMBL" id="QFQ01703.1"/>
    </source>
</evidence>
<name>A0A5J6Z7U7_9CORY</name>
<reference evidence="3" key="1">
    <citation type="submission" date="2019-10" db="EMBL/GenBank/DDBJ databases">
        <title>Complete genome sequence of Corynebacterium urogenitalis DSM 108747, isolated from the genital tract of a cow.</title>
        <authorList>
            <person name="Ruckert C."/>
            <person name="Ballas P."/>
            <person name="Wagener K."/>
            <person name="Drillich M."/>
            <person name="Kaempfer P."/>
            <person name="Busse H.-J."/>
            <person name="Ehling-Schulz M."/>
        </authorList>
    </citation>
    <scope>NUCLEOTIDE SEQUENCE [LARGE SCALE GENOMIC DNA]</scope>
    <source>
        <strain evidence="3">LMM 1652</strain>
    </source>
</reference>
<dbReference type="RefSeq" id="WP_151902171.1">
    <property type="nucleotide sequence ID" value="NZ_CP045032.1"/>
</dbReference>
<keyword evidence="3" id="KW-1185">Reference proteome</keyword>
<accession>A0A5J6Z7U7</accession>
<sequence length="176" mass="19568">MKAPDVHLTGRALLNMVPQQVHALYKLRVDVFVNEQRAPFAEIDDIDAHPNTHHLLAYVHPGSGPDYPWGTADPGSPMRLVGTARVFGPAEAQHIGRVCVHPDMRGYGVARKLMDEALEVCRGRAVALDPTTQKAIVKLDAQTYLTDFYQSYGFETVGEEFEVEGVPHVEMHLQLQ</sequence>
<dbReference type="CDD" id="cd04301">
    <property type="entry name" value="NAT_SF"/>
    <property type="match status" value="1"/>
</dbReference>
<feature type="domain" description="N-acetyltransferase" evidence="1">
    <location>
        <begin position="11"/>
        <end position="176"/>
    </location>
</feature>
<dbReference type="PROSITE" id="PS51186">
    <property type="entry name" value="GNAT"/>
    <property type="match status" value="1"/>
</dbReference>
<dbReference type="OrthoDB" id="9796171at2"/>
<dbReference type="KEGG" id="cuo:CUROG_01515"/>
<dbReference type="SUPFAM" id="SSF55729">
    <property type="entry name" value="Acyl-CoA N-acyltransferases (Nat)"/>
    <property type="match status" value="1"/>
</dbReference>
<evidence type="ECO:0000313" key="3">
    <source>
        <dbReference type="Proteomes" id="UP000326711"/>
    </source>
</evidence>
<evidence type="ECO:0000259" key="1">
    <source>
        <dbReference type="PROSITE" id="PS51186"/>
    </source>
</evidence>
<organism evidence="2 3">
    <name type="scientific">Corynebacterium urogenitale</name>
    <dbReference type="NCBI Taxonomy" id="2487892"/>
    <lineage>
        <taxon>Bacteria</taxon>
        <taxon>Bacillati</taxon>
        <taxon>Actinomycetota</taxon>
        <taxon>Actinomycetes</taxon>
        <taxon>Mycobacteriales</taxon>
        <taxon>Corynebacteriaceae</taxon>
        <taxon>Corynebacterium</taxon>
    </lineage>
</organism>
<dbReference type="PANTHER" id="PTHR13355">
    <property type="entry name" value="GLUCOSAMINE 6-PHOSPHATE N-ACETYLTRANSFERASE"/>
    <property type="match status" value="1"/>
</dbReference>
<dbReference type="Gene3D" id="3.40.630.30">
    <property type="match status" value="1"/>
</dbReference>
<dbReference type="InterPro" id="IPR000182">
    <property type="entry name" value="GNAT_dom"/>
</dbReference>
<dbReference type="AlphaFoldDB" id="A0A5J6Z7U7"/>
<proteinExistence type="predicted"/>
<dbReference type="InterPro" id="IPR039143">
    <property type="entry name" value="GNPNAT1-like"/>
</dbReference>
<dbReference type="EMBL" id="CP045032">
    <property type="protein sequence ID" value="QFQ01703.1"/>
    <property type="molecule type" value="Genomic_DNA"/>
</dbReference>
<dbReference type="InterPro" id="IPR016181">
    <property type="entry name" value="Acyl_CoA_acyltransferase"/>
</dbReference>